<gene>
    <name evidence="2" type="ORF">OUZ56_007154</name>
</gene>
<keyword evidence="3" id="KW-1185">Reference proteome</keyword>
<evidence type="ECO:0000256" key="1">
    <source>
        <dbReference type="SAM" id="MobiDB-lite"/>
    </source>
</evidence>
<sequence>MTGNFRYVYENDKTDNGPSEDDDDRNLVSGGETYQKNLQVTGGDNVSVAKKTLSHGSLG</sequence>
<comment type="caution">
    <text evidence="2">The sequence shown here is derived from an EMBL/GenBank/DDBJ whole genome shotgun (WGS) entry which is preliminary data.</text>
</comment>
<name>A0ABQ9YXQ9_9CRUS</name>
<dbReference type="Proteomes" id="UP001234178">
    <property type="component" value="Unassembled WGS sequence"/>
</dbReference>
<proteinExistence type="predicted"/>
<protein>
    <submittedName>
        <fullName evidence="2">Uncharacterized protein</fullName>
    </submittedName>
</protein>
<evidence type="ECO:0000313" key="2">
    <source>
        <dbReference type="EMBL" id="KAK4005442.1"/>
    </source>
</evidence>
<reference evidence="2 3" key="1">
    <citation type="journal article" date="2023" name="Nucleic Acids Res.">
        <title>The hologenome of Daphnia magna reveals possible DNA methylation and microbiome-mediated evolution of the host genome.</title>
        <authorList>
            <person name="Chaturvedi A."/>
            <person name="Li X."/>
            <person name="Dhandapani V."/>
            <person name="Marshall H."/>
            <person name="Kissane S."/>
            <person name="Cuenca-Cambronero M."/>
            <person name="Asole G."/>
            <person name="Calvet F."/>
            <person name="Ruiz-Romero M."/>
            <person name="Marangio P."/>
            <person name="Guigo R."/>
            <person name="Rago D."/>
            <person name="Mirbahai L."/>
            <person name="Eastwood N."/>
            <person name="Colbourne J.K."/>
            <person name="Zhou J."/>
            <person name="Mallon E."/>
            <person name="Orsini L."/>
        </authorList>
    </citation>
    <scope>NUCLEOTIDE SEQUENCE [LARGE SCALE GENOMIC DNA]</scope>
    <source>
        <strain evidence="2">LRV0_1</strain>
    </source>
</reference>
<feature type="compositionally biased region" description="Polar residues" evidence="1">
    <location>
        <begin position="32"/>
        <end position="44"/>
    </location>
</feature>
<accession>A0ABQ9YXQ9</accession>
<dbReference type="EMBL" id="JAOYFB010000001">
    <property type="protein sequence ID" value="KAK4005442.1"/>
    <property type="molecule type" value="Genomic_DNA"/>
</dbReference>
<evidence type="ECO:0000313" key="3">
    <source>
        <dbReference type="Proteomes" id="UP001234178"/>
    </source>
</evidence>
<feature type="region of interest" description="Disordered" evidence="1">
    <location>
        <begin position="1"/>
        <end position="59"/>
    </location>
</feature>
<organism evidence="2 3">
    <name type="scientific">Daphnia magna</name>
    <dbReference type="NCBI Taxonomy" id="35525"/>
    <lineage>
        <taxon>Eukaryota</taxon>
        <taxon>Metazoa</taxon>
        <taxon>Ecdysozoa</taxon>
        <taxon>Arthropoda</taxon>
        <taxon>Crustacea</taxon>
        <taxon>Branchiopoda</taxon>
        <taxon>Diplostraca</taxon>
        <taxon>Cladocera</taxon>
        <taxon>Anomopoda</taxon>
        <taxon>Daphniidae</taxon>
        <taxon>Daphnia</taxon>
    </lineage>
</organism>